<dbReference type="Pfam" id="PF03184">
    <property type="entry name" value="DDE_1"/>
    <property type="match status" value="1"/>
</dbReference>
<dbReference type="InterPro" id="IPR006600">
    <property type="entry name" value="HTH_CenpB_DNA-bd_dom"/>
</dbReference>
<evidence type="ECO:0000313" key="5">
    <source>
        <dbReference type="EMBL" id="KDQ09673.1"/>
    </source>
</evidence>
<dbReference type="PANTHER" id="PTHR19303">
    <property type="entry name" value="TRANSPOSON"/>
    <property type="match status" value="1"/>
</dbReference>
<dbReference type="PROSITE" id="PS51253">
    <property type="entry name" value="HTH_CENPB"/>
    <property type="match status" value="1"/>
</dbReference>
<dbReference type="InterPro" id="IPR050863">
    <property type="entry name" value="CenT-Element_Derived"/>
</dbReference>
<evidence type="ECO:0000256" key="1">
    <source>
        <dbReference type="ARBA" id="ARBA00023125"/>
    </source>
</evidence>
<evidence type="ECO:0000256" key="2">
    <source>
        <dbReference type="SAM" id="Coils"/>
    </source>
</evidence>
<gene>
    <name evidence="5" type="ORF">BOTBODRAFT_523523</name>
</gene>
<name>A0A067M1N3_BOTB1</name>
<dbReference type="InterPro" id="IPR009057">
    <property type="entry name" value="Homeodomain-like_sf"/>
</dbReference>
<dbReference type="AlphaFoldDB" id="A0A067M1N3"/>
<feature type="compositionally biased region" description="Basic residues" evidence="3">
    <location>
        <begin position="658"/>
        <end position="668"/>
    </location>
</feature>
<feature type="region of interest" description="Disordered" evidence="3">
    <location>
        <begin position="654"/>
        <end position="716"/>
    </location>
</feature>
<feature type="compositionally biased region" description="Acidic residues" evidence="3">
    <location>
        <begin position="702"/>
        <end position="716"/>
    </location>
</feature>
<keyword evidence="6" id="KW-1185">Reference proteome</keyword>
<feature type="compositionally biased region" description="Low complexity" evidence="3">
    <location>
        <begin position="454"/>
        <end position="466"/>
    </location>
</feature>
<keyword evidence="1" id="KW-0238">DNA-binding</keyword>
<dbReference type="SMART" id="SM00674">
    <property type="entry name" value="CENPB"/>
    <property type="match status" value="1"/>
</dbReference>
<feature type="region of interest" description="Disordered" evidence="3">
    <location>
        <begin position="447"/>
        <end position="466"/>
    </location>
</feature>
<evidence type="ECO:0000256" key="3">
    <source>
        <dbReference type="SAM" id="MobiDB-lite"/>
    </source>
</evidence>
<feature type="coiled-coil region" evidence="2">
    <location>
        <begin position="536"/>
        <end position="563"/>
    </location>
</feature>
<evidence type="ECO:0000259" key="4">
    <source>
        <dbReference type="PROSITE" id="PS51253"/>
    </source>
</evidence>
<dbReference type="PANTHER" id="PTHR19303:SF74">
    <property type="entry name" value="POGO TRANSPOSABLE ELEMENT WITH KRAB DOMAIN"/>
    <property type="match status" value="1"/>
</dbReference>
<dbReference type="InterPro" id="IPR004875">
    <property type="entry name" value="DDE_SF_endonuclease_dom"/>
</dbReference>
<dbReference type="SUPFAM" id="SSF46689">
    <property type="entry name" value="Homeodomain-like"/>
    <property type="match status" value="1"/>
</dbReference>
<dbReference type="HOGENOM" id="CLU_025150_0_0_1"/>
<dbReference type="OrthoDB" id="2917041at2759"/>
<organism evidence="5 6">
    <name type="scientific">Botryobasidium botryosum (strain FD-172 SS1)</name>
    <dbReference type="NCBI Taxonomy" id="930990"/>
    <lineage>
        <taxon>Eukaryota</taxon>
        <taxon>Fungi</taxon>
        <taxon>Dikarya</taxon>
        <taxon>Basidiomycota</taxon>
        <taxon>Agaricomycotina</taxon>
        <taxon>Agaricomycetes</taxon>
        <taxon>Cantharellales</taxon>
        <taxon>Botryobasidiaceae</taxon>
        <taxon>Botryobasidium</taxon>
    </lineage>
</organism>
<accession>A0A067M1N3</accession>
<dbReference type="InParanoid" id="A0A067M1N3"/>
<dbReference type="Proteomes" id="UP000027195">
    <property type="component" value="Unassembled WGS sequence"/>
</dbReference>
<keyword evidence="2" id="KW-0175">Coiled coil</keyword>
<reference evidence="6" key="1">
    <citation type="journal article" date="2014" name="Proc. Natl. Acad. Sci. U.S.A.">
        <title>Extensive sampling of basidiomycete genomes demonstrates inadequacy of the white-rot/brown-rot paradigm for wood decay fungi.</title>
        <authorList>
            <person name="Riley R."/>
            <person name="Salamov A.A."/>
            <person name="Brown D.W."/>
            <person name="Nagy L.G."/>
            <person name="Floudas D."/>
            <person name="Held B.W."/>
            <person name="Levasseur A."/>
            <person name="Lombard V."/>
            <person name="Morin E."/>
            <person name="Otillar R."/>
            <person name="Lindquist E.A."/>
            <person name="Sun H."/>
            <person name="LaButti K.M."/>
            <person name="Schmutz J."/>
            <person name="Jabbour D."/>
            <person name="Luo H."/>
            <person name="Baker S.E."/>
            <person name="Pisabarro A.G."/>
            <person name="Walton J.D."/>
            <person name="Blanchette R.A."/>
            <person name="Henrissat B."/>
            <person name="Martin F."/>
            <person name="Cullen D."/>
            <person name="Hibbett D.S."/>
            <person name="Grigoriev I.V."/>
        </authorList>
    </citation>
    <scope>NUCLEOTIDE SEQUENCE [LARGE SCALE GENOMIC DNA]</scope>
    <source>
        <strain evidence="6">FD-172 SS1</strain>
    </source>
</reference>
<sequence>MGGRADSENVKARAEYADQDQRLRMAVEVLNASPHRSIREVAHEFQVPNTTLQHRIQGHRSQSEYMQSLQKLSPIVEEELVNYALQRAACSTPMTHGELHQHATSLLNRGKKGPKKLGKKWSQNFVSRHKKQLSTYWSSPLDNNRAGAVTGQALSSHFGLVGESTEKYDIIPENDYGMDETCILLGYTGPRRVIGPAGAKTQHSRQDGSRESITVIEAVCCDGTTVRPTVIFAGKYLLKEWGTRENNPIGAQYVTLFYSTEAEKFTPISICVSPKGYTDEELGLKWIQQFDEQTSGKANGRYRRLFVDNHGSHCTPAFLQYAASKKIVVIGYPPHCTHVLQGLDVACFGRLKTVWTEERTRIEQEEGGKVTKSDFIRLYARVRERAMLPSTIFSAFRKTGIYPFNPNVVTAAQIAPSLCLSTETGLPFELPASTSLITQAIREDVQRRGQTAPVSEESQTTTGTQGVSTLATSIVRTLEATPYAPLVSSDLSTFSSSTPTPSIIPSYSGASDDLPIDPTLRAICNSATPAAPGDDGQALADDVARLEKENRQLREQNLRYEAQIILQDLYVAKAQKKLYIKENRKRTTREILACAGRREMTSPEWLAFLEEEDAEARRLLELKDRKAAWIETEREERRAGYEAAVEEWQQTKAACRANKTRAPKKPTAPKKAPNPEWFEELLPKNIPTPIKKLMKKIRKEQDDSDEENDMDIDADD</sequence>
<feature type="domain" description="HTH CENPB-type" evidence="4">
    <location>
        <begin position="64"/>
        <end position="135"/>
    </location>
</feature>
<protein>
    <recommendedName>
        <fullName evidence="4">HTH CENPB-type domain-containing protein</fullName>
    </recommendedName>
</protein>
<dbReference type="Pfam" id="PF03221">
    <property type="entry name" value="HTH_Tnp_Tc5"/>
    <property type="match status" value="1"/>
</dbReference>
<evidence type="ECO:0000313" key="6">
    <source>
        <dbReference type="Proteomes" id="UP000027195"/>
    </source>
</evidence>
<dbReference type="GO" id="GO:0005634">
    <property type="term" value="C:nucleus"/>
    <property type="evidence" value="ECO:0007669"/>
    <property type="project" value="TreeGrafter"/>
</dbReference>
<proteinExistence type="predicted"/>
<dbReference type="EMBL" id="KL198076">
    <property type="protein sequence ID" value="KDQ09673.1"/>
    <property type="molecule type" value="Genomic_DNA"/>
</dbReference>
<dbReference type="GO" id="GO:0003677">
    <property type="term" value="F:DNA binding"/>
    <property type="evidence" value="ECO:0007669"/>
    <property type="project" value="UniProtKB-KW"/>
</dbReference>